<dbReference type="GO" id="GO:0003677">
    <property type="term" value="F:DNA binding"/>
    <property type="evidence" value="ECO:0007669"/>
    <property type="project" value="UniProtKB-KW"/>
</dbReference>
<dbReference type="Gene3D" id="3.40.1410.10">
    <property type="entry name" value="Chorismate lyase-like"/>
    <property type="match status" value="1"/>
</dbReference>
<keyword evidence="6" id="KW-1185">Reference proteome</keyword>
<gene>
    <name evidence="5" type="ORF">GGQ98_000736</name>
</gene>
<reference evidence="5 6" key="1">
    <citation type="submission" date="2020-08" db="EMBL/GenBank/DDBJ databases">
        <title>Genomic Encyclopedia of Type Strains, Phase IV (KMG-IV): sequencing the most valuable type-strain genomes for metagenomic binning, comparative biology and taxonomic classification.</title>
        <authorList>
            <person name="Goeker M."/>
        </authorList>
    </citation>
    <scope>NUCLEOTIDE SEQUENCE [LARGE SCALE GENOMIC DNA]</scope>
    <source>
        <strain evidence="5 6">DSM 17328</strain>
    </source>
</reference>
<feature type="domain" description="HTH gntR-type" evidence="4">
    <location>
        <begin position="1"/>
        <end position="69"/>
    </location>
</feature>
<keyword evidence="3" id="KW-0804">Transcription</keyword>
<dbReference type="Pfam" id="PF07702">
    <property type="entry name" value="UTRA"/>
    <property type="match status" value="1"/>
</dbReference>
<dbReference type="AlphaFoldDB" id="A0A7W7F5Y1"/>
<proteinExistence type="predicted"/>
<dbReference type="SMART" id="SM00345">
    <property type="entry name" value="HTH_GNTR"/>
    <property type="match status" value="1"/>
</dbReference>
<dbReference type="Pfam" id="PF00392">
    <property type="entry name" value="GntR"/>
    <property type="match status" value="1"/>
</dbReference>
<dbReference type="PROSITE" id="PS50949">
    <property type="entry name" value="HTH_GNTR"/>
    <property type="match status" value="1"/>
</dbReference>
<dbReference type="InterPro" id="IPR036390">
    <property type="entry name" value="WH_DNA-bd_sf"/>
</dbReference>
<evidence type="ECO:0000313" key="5">
    <source>
        <dbReference type="EMBL" id="MBB4631129.1"/>
    </source>
</evidence>
<dbReference type="InterPro" id="IPR050679">
    <property type="entry name" value="Bact_HTH_transcr_reg"/>
</dbReference>
<protein>
    <submittedName>
        <fullName evidence="5">GntR family histidine utilization transcriptional repressor</fullName>
    </submittedName>
</protein>
<dbReference type="EMBL" id="JACHNZ010000006">
    <property type="protein sequence ID" value="MBB4631129.1"/>
    <property type="molecule type" value="Genomic_DNA"/>
</dbReference>
<accession>A0A7W7F5Y1</accession>
<evidence type="ECO:0000259" key="4">
    <source>
        <dbReference type="PROSITE" id="PS50949"/>
    </source>
</evidence>
<dbReference type="SMART" id="SM00866">
    <property type="entry name" value="UTRA"/>
    <property type="match status" value="1"/>
</dbReference>
<dbReference type="PRINTS" id="PR00035">
    <property type="entry name" value="HTHGNTR"/>
</dbReference>
<dbReference type="RefSeq" id="WP_184065264.1">
    <property type="nucleotide sequence ID" value="NZ_JACHNZ010000006.1"/>
</dbReference>
<dbReference type="PANTHER" id="PTHR44846">
    <property type="entry name" value="MANNOSYL-D-GLYCERATE TRANSPORT/METABOLISM SYSTEM REPRESSOR MNGR-RELATED"/>
    <property type="match status" value="1"/>
</dbReference>
<dbReference type="InterPro" id="IPR028978">
    <property type="entry name" value="Chorismate_lyase_/UTRA_dom_sf"/>
</dbReference>
<keyword evidence="1" id="KW-0805">Transcription regulation</keyword>
<dbReference type="CDD" id="cd07377">
    <property type="entry name" value="WHTH_GntR"/>
    <property type="match status" value="1"/>
</dbReference>
<evidence type="ECO:0000256" key="3">
    <source>
        <dbReference type="ARBA" id="ARBA00023163"/>
    </source>
</evidence>
<dbReference type="SUPFAM" id="SSF46785">
    <property type="entry name" value="Winged helix' DNA-binding domain"/>
    <property type="match status" value="1"/>
</dbReference>
<sequence>MKPGERIRAEIEGRIRSGEWQPGHRIPFEHELVRAHGCSRATVSKALEMLARAGLIERRRKAGSFVAHPRVHSAVLEVPDLAKVVAERGLAYRWQRLKCELQDGSVVITGLHHAGDEPYCIEQREISLAAVPEAETQTFAEEAPGTWLLKRVPWSEARHRISAVMPTAAEARLLGIPRTACLRIERWTWRGGDPVTSVSQLFPGDRHDLIADFAPSV</sequence>
<dbReference type="InterPro" id="IPR011663">
    <property type="entry name" value="UTRA"/>
</dbReference>
<dbReference type="Gene3D" id="1.10.10.10">
    <property type="entry name" value="Winged helix-like DNA-binding domain superfamily/Winged helix DNA-binding domain"/>
    <property type="match status" value="1"/>
</dbReference>
<evidence type="ECO:0000313" key="6">
    <source>
        <dbReference type="Proteomes" id="UP000566324"/>
    </source>
</evidence>
<evidence type="ECO:0000256" key="1">
    <source>
        <dbReference type="ARBA" id="ARBA00023015"/>
    </source>
</evidence>
<dbReference type="Proteomes" id="UP000566324">
    <property type="component" value="Unassembled WGS sequence"/>
</dbReference>
<keyword evidence="2" id="KW-0238">DNA-binding</keyword>
<name>A0A7W7F5Y1_9SPHN</name>
<dbReference type="GO" id="GO:0003700">
    <property type="term" value="F:DNA-binding transcription factor activity"/>
    <property type="evidence" value="ECO:0007669"/>
    <property type="project" value="InterPro"/>
</dbReference>
<comment type="caution">
    <text evidence="5">The sequence shown here is derived from an EMBL/GenBank/DDBJ whole genome shotgun (WGS) entry which is preliminary data.</text>
</comment>
<dbReference type="PANTHER" id="PTHR44846:SF16">
    <property type="entry name" value="TRANSCRIPTIONAL REGULATOR PHNF-RELATED"/>
    <property type="match status" value="1"/>
</dbReference>
<dbReference type="InterPro" id="IPR000524">
    <property type="entry name" value="Tscrpt_reg_HTH_GntR"/>
</dbReference>
<dbReference type="SUPFAM" id="SSF64288">
    <property type="entry name" value="Chorismate lyase-like"/>
    <property type="match status" value="1"/>
</dbReference>
<dbReference type="InterPro" id="IPR036388">
    <property type="entry name" value="WH-like_DNA-bd_sf"/>
</dbReference>
<organism evidence="5 6">
    <name type="scientific">Sphingosinicella soli</name>
    <dbReference type="NCBI Taxonomy" id="333708"/>
    <lineage>
        <taxon>Bacteria</taxon>
        <taxon>Pseudomonadati</taxon>
        <taxon>Pseudomonadota</taxon>
        <taxon>Alphaproteobacteria</taxon>
        <taxon>Sphingomonadales</taxon>
        <taxon>Sphingosinicellaceae</taxon>
        <taxon>Sphingosinicella</taxon>
    </lineage>
</organism>
<evidence type="ECO:0000256" key="2">
    <source>
        <dbReference type="ARBA" id="ARBA00023125"/>
    </source>
</evidence>